<comment type="catalytic activity">
    <reaction evidence="13">
        <text>ATP + (deoxyribonucleotide)n-3'-hydroxyl + 5'-phospho-(deoxyribonucleotide)m = (deoxyribonucleotide)n+m + AMP + diphosphate.</text>
        <dbReference type="EC" id="6.5.1.1"/>
    </reaction>
</comment>
<name>A0A0U5JC21_9BACT</name>
<keyword evidence="4" id="KW-0235">DNA replication</keyword>
<evidence type="ECO:0000256" key="7">
    <source>
        <dbReference type="ARBA" id="ARBA00022763"/>
    </source>
</evidence>
<dbReference type="PANTHER" id="PTHR45674">
    <property type="entry name" value="DNA LIGASE 1/3 FAMILY MEMBER"/>
    <property type="match status" value="1"/>
</dbReference>
<dbReference type="GO" id="GO:0051301">
    <property type="term" value="P:cell division"/>
    <property type="evidence" value="ECO:0007669"/>
    <property type="project" value="UniProtKB-KW"/>
</dbReference>
<dbReference type="InterPro" id="IPR012309">
    <property type="entry name" value="DNA_ligase_ATP-dep_C"/>
</dbReference>
<dbReference type="Pfam" id="PF04675">
    <property type="entry name" value="DNA_ligase_A_N"/>
    <property type="match status" value="1"/>
</dbReference>
<dbReference type="AlphaFoldDB" id="A0A0U5JC21"/>
<dbReference type="EC" id="6.5.1.1" evidence="1"/>
<protein>
    <recommendedName>
        <fullName evidence="1">DNA ligase (ATP)</fullName>
        <ecNumber evidence="1">6.5.1.1</ecNumber>
    </recommendedName>
</protein>
<dbReference type="InterPro" id="IPR016059">
    <property type="entry name" value="DNA_ligase_ATP-dep_CS"/>
</dbReference>
<dbReference type="InterPro" id="IPR050191">
    <property type="entry name" value="ATP-dep_DNA_ligase"/>
</dbReference>
<keyword evidence="16" id="KW-1185">Reference proteome</keyword>
<keyword evidence="11" id="KW-0234">DNA repair</keyword>
<evidence type="ECO:0000256" key="12">
    <source>
        <dbReference type="ARBA" id="ARBA00023306"/>
    </source>
</evidence>
<evidence type="ECO:0000313" key="15">
    <source>
        <dbReference type="EMBL" id="CUI17416.1"/>
    </source>
</evidence>
<keyword evidence="5" id="KW-0479">Metal-binding</keyword>
<evidence type="ECO:0000256" key="3">
    <source>
        <dbReference type="ARBA" id="ARBA00022618"/>
    </source>
</evidence>
<dbReference type="GO" id="GO:0006260">
    <property type="term" value="P:DNA replication"/>
    <property type="evidence" value="ECO:0007669"/>
    <property type="project" value="UniProtKB-KW"/>
</dbReference>
<keyword evidence="7" id="KW-0227">DNA damage</keyword>
<dbReference type="InterPro" id="IPR012340">
    <property type="entry name" value="NA-bd_OB-fold"/>
</dbReference>
<dbReference type="PANTHER" id="PTHR45674:SF13">
    <property type="entry name" value="DNA LIGASE-RELATED"/>
    <property type="match status" value="1"/>
</dbReference>
<keyword evidence="3" id="KW-0132">Cell division</keyword>
<proteinExistence type="predicted"/>
<dbReference type="InParanoid" id="A0A0U5JC21"/>
<dbReference type="RefSeq" id="WP_059061593.1">
    <property type="nucleotide sequence ID" value="NZ_LN879502.1"/>
</dbReference>
<dbReference type="Pfam" id="PF04679">
    <property type="entry name" value="DNA_ligase_A_C"/>
    <property type="match status" value="1"/>
</dbReference>
<evidence type="ECO:0000256" key="13">
    <source>
        <dbReference type="ARBA" id="ARBA00034003"/>
    </source>
</evidence>
<dbReference type="GO" id="GO:0006281">
    <property type="term" value="P:DNA repair"/>
    <property type="evidence" value="ECO:0007669"/>
    <property type="project" value="UniProtKB-KW"/>
</dbReference>
<dbReference type="Proteomes" id="UP000069902">
    <property type="component" value="Chromosome cPNK"/>
</dbReference>
<evidence type="ECO:0000256" key="2">
    <source>
        <dbReference type="ARBA" id="ARBA00022598"/>
    </source>
</evidence>
<dbReference type="GO" id="GO:0003677">
    <property type="term" value="F:DNA binding"/>
    <property type="evidence" value="ECO:0007669"/>
    <property type="project" value="InterPro"/>
</dbReference>
<keyword evidence="9" id="KW-0460">Magnesium</keyword>
<feature type="domain" description="ATP-dependent DNA ligase family profile" evidence="14">
    <location>
        <begin position="307"/>
        <end position="435"/>
    </location>
</feature>
<keyword evidence="12" id="KW-0131">Cell cycle</keyword>
<dbReference type="NCBIfam" id="TIGR04120">
    <property type="entry name" value="DNA_lig_bact"/>
    <property type="match status" value="1"/>
</dbReference>
<dbReference type="PATRIC" id="fig|389348.3.peg.2031"/>
<dbReference type="PROSITE" id="PS50160">
    <property type="entry name" value="DNA_LIGASE_A3"/>
    <property type="match status" value="1"/>
</dbReference>
<dbReference type="InterPro" id="IPR036599">
    <property type="entry name" value="DNA_ligase_N_sf"/>
</dbReference>
<keyword evidence="10" id="KW-0233">DNA recombination</keyword>
<evidence type="ECO:0000256" key="10">
    <source>
        <dbReference type="ARBA" id="ARBA00023172"/>
    </source>
</evidence>
<evidence type="ECO:0000256" key="8">
    <source>
        <dbReference type="ARBA" id="ARBA00022840"/>
    </source>
</evidence>
<dbReference type="KEGG" id="pnl:PNK_1809"/>
<evidence type="ECO:0000256" key="11">
    <source>
        <dbReference type="ARBA" id="ARBA00023204"/>
    </source>
</evidence>
<accession>A0A0U5JC21</accession>
<reference evidence="16" key="1">
    <citation type="submission" date="2015-09" db="EMBL/GenBank/DDBJ databases">
        <authorList>
            <person name="Bertelli C."/>
        </authorList>
    </citation>
    <scope>NUCLEOTIDE SEQUENCE [LARGE SCALE GENOMIC DNA]</scope>
    <source>
        <strain evidence="16">KNic</strain>
    </source>
</reference>
<evidence type="ECO:0000256" key="1">
    <source>
        <dbReference type="ARBA" id="ARBA00012727"/>
    </source>
</evidence>
<dbReference type="SUPFAM" id="SSF56091">
    <property type="entry name" value="DNA ligase/mRNA capping enzyme, catalytic domain"/>
    <property type="match status" value="1"/>
</dbReference>
<dbReference type="Pfam" id="PF01068">
    <property type="entry name" value="DNA_ligase_A_M"/>
    <property type="match status" value="1"/>
</dbReference>
<dbReference type="GO" id="GO:0046872">
    <property type="term" value="F:metal ion binding"/>
    <property type="evidence" value="ECO:0007669"/>
    <property type="project" value="UniProtKB-KW"/>
</dbReference>
<dbReference type="CDD" id="cd07972">
    <property type="entry name" value="OBF_DNA_ligase_Arch_LigB"/>
    <property type="match status" value="1"/>
</dbReference>
<dbReference type="NCBIfam" id="NF006701">
    <property type="entry name" value="PRK09247.1"/>
    <property type="match status" value="1"/>
</dbReference>
<gene>
    <name evidence="15" type="primary">lig2</name>
    <name evidence="15" type="ORF">PNK_1809</name>
</gene>
<keyword evidence="2 15" id="KW-0436">Ligase</keyword>
<keyword evidence="6" id="KW-0547">Nucleotide-binding</keyword>
<keyword evidence="8" id="KW-0067">ATP-binding</keyword>
<evidence type="ECO:0000259" key="14">
    <source>
        <dbReference type="PROSITE" id="PS50160"/>
    </source>
</evidence>
<evidence type="ECO:0000313" key="16">
    <source>
        <dbReference type="Proteomes" id="UP000069902"/>
    </source>
</evidence>
<dbReference type="InterPro" id="IPR012308">
    <property type="entry name" value="DNA_ligase_ATP-dep_N"/>
</dbReference>
<organism evidence="15 16">
    <name type="scientific">Candidatus Protochlamydia naegleriophila</name>
    <dbReference type="NCBI Taxonomy" id="389348"/>
    <lineage>
        <taxon>Bacteria</taxon>
        <taxon>Pseudomonadati</taxon>
        <taxon>Chlamydiota</taxon>
        <taxon>Chlamydiia</taxon>
        <taxon>Parachlamydiales</taxon>
        <taxon>Parachlamydiaceae</taxon>
        <taxon>Candidatus Protochlamydia</taxon>
    </lineage>
</organism>
<dbReference type="PROSITE" id="PS00697">
    <property type="entry name" value="DNA_LIGASE_A1"/>
    <property type="match status" value="1"/>
</dbReference>
<dbReference type="GO" id="GO:0003910">
    <property type="term" value="F:DNA ligase (ATP) activity"/>
    <property type="evidence" value="ECO:0007669"/>
    <property type="project" value="UniProtKB-EC"/>
</dbReference>
<evidence type="ECO:0000256" key="6">
    <source>
        <dbReference type="ARBA" id="ARBA00022741"/>
    </source>
</evidence>
<dbReference type="STRING" id="389348.PNK_1809"/>
<evidence type="ECO:0000256" key="9">
    <source>
        <dbReference type="ARBA" id="ARBA00022842"/>
    </source>
</evidence>
<dbReference type="Gene3D" id="3.30.470.30">
    <property type="entry name" value="DNA ligase/mRNA capping enzyme"/>
    <property type="match status" value="1"/>
</dbReference>
<dbReference type="Gene3D" id="2.40.50.140">
    <property type="entry name" value="Nucleic acid-binding proteins"/>
    <property type="match status" value="1"/>
</dbReference>
<dbReference type="InterPro" id="IPR012310">
    <property type="entry name" value="DNA_ligase_ATP-dep_cent"/>
</dbReference>
<evidence type="ECO:0000256" key="4">
    <source>
        <dbReference type="ARBA" id="ARBA00022705"/>
    </source>
</evidence>
<evidence type="ECO:0000256" key="5">
    <source>
        <dbReference type="ARBA" id="ARBA00022723"/>
    </source>
</evidence>
<dbReference type="GO" id="GO:0006310">
    <property type="term" value="P:DNA recombination"/>
    <property type="evidence" value="ECO:0007669"/>
    <property type="project" value="UniProtKB-KW"/>
</dbReference>
<dbReference type="GO" id="GO:0005524">
    <property type="term" value="F:ATP binding"/>
    <property type="evidence" value="ECO:0007669"/>
    <property type="project" value="UniProtKB-KW"/>
</dbReference>
<dbReference type="Gene3D" id="1.10.3260.10">
    <property type="entry name" value="DNA ligase, ATP-dependent, N-terminal domain"/>
    <property type="match status" value="1"/>
</dbReference>
<dbReference type="EMBL" id="LN879502">
    <property type="protein sequence ID" value="CUI17416.1"/>
    <property type="molecule type" value="Genomic_DNA"/>
</dbReference>
<sequence length="529" mass="60545">MNTFAQLFDALEQTKSTTQKVTYIKNYFENASASDAAWALFFLSGNKIKRLITGRMLFEWCMEAVQLPDWIMSESYSAVGDVAETIALLIRKGEDQAAASLSLSDWIVDRILPLQGEPQEHIKEKIFSYWNKLDTKGIFLLNKMLSGTLRIGTSHLLTLQGLSLALNVPKETLSQKLMGQWVPSADFFEGLKSIENPTSQASLNPYPFYLASPLDKRLEDLGSVQEWDVEWKWDGIRAQCIQRGGRVAIWSRGNELVTEQFPEIAEAASLLPSAAVLDGEILAFKDGLPLPFGELQKRLGRKKVTPATVKSVPIIFMIYDILEYEGNDVRKRPFVERRMLLENLNKLPPLIKISPTIAFQSWDELVQKREESKQNRTEGIILKKKSSIYGVGRQIGSWWKYKIDPRTIDAILIYAQTGQGWRANLYTDYTLAVWRGEELVPITKAYSGLNQEEIYELDRWIRRNTVEKYGPVRRVKAELVFEIAFDGIQESKRHKAGIALRFPRILRWRKDKLPLECDSLEAIKKEFLA</sequence>
<dbReference type="SUPFAM" id="SSF50249">
    <property type="entry name" value="Nucleic acid-binding proteins"/>
    <property type="match status" value="1"/>
</dbReference>
<dbReference type="CDD" id="cd07897">
    <property type="entry name" value="Adenylation_DNA_ligase_Bac1"/>
    <property type="match status" value="1"/>
</dbReference>
<dbReference type="InterPro" id="IPR026333">
    <property type="entry name" value="ATP_dep_DNA_lig_pp_1105_fam"/>
</dbReference>